<protein>
    <submittedName>
        <fullName evidence="2">Flavodoxin</fullName>
    </submittedName>
</protein>
<dbReference type="RefSeq" id="WP_213165870.1">
    <property type="nucleotide sequence ID" value="NZ_CP058559.1"/>
</dbReference>
<dbReference type="SUPFAM" id="SSF52218">
    <property type="entry name" value="Flavoproteins"/>
    <property type="match status" value="1"/>
</dbReference>
<accession>A0A7G9W9Z5</accession>
<proteinExistence type="predicted"/>
<dbReference type="GO" id="GO:0070819">
    <property type="term" value="F:menaquinone-dependent protoporphyrinogen oxidase activity"/>
    <property type="evidence" value="ECO:0007669"/>
    <property type="project" value="TreeGrafter"/>
</dbReference>
<dbReference type="GO" id="GO:0006783">
    <property type="term" value="P:heme biosynthetic process"/>
    <property type="evidence" value="ECO:0007669"/>
    <property type="project" value="TreeGrafter"/>
</dbReference>
<dbReference type="InterPro" id="IPR029039">
    <property type="entry name" value="Flavoprotein-like_sf"/>
</dbReference>
<evidence type="ECO:0000313" key="2">
    <source>
        <dbReference type="EMBL" id="QNO15507.1"/>
    </source>
</evidence>
<dbReference type="Pfam" id="PF12724">
    <property type="entry name" value="Flavodoxin_5"/>
    <property type="match status" value="1"/>
</dbReference>
<dbReference type="GO" id="GO:0016651">
    <property type="term" value="F:oxidoreductase activity, acting on NAD(P)H"/>
    <property type="evidence" value="ECO:0007669"/>
    <property type="project" value="UniProtKB-ARBA"/>
</dbReference>
<dbReference type="GO" id="GO:0010181">
    <property type="term" value="F:FMN binding"/>
    <property type="evidence" value="ECO:0007669"/>
    <property type="project" value="InterPro"/>
</dbReference>
<dbReference type="PANTHER" id="PTHR38030">
    <property type="entry name" value="PROTOPORPHYRINOGEN IX DEHYDROGENASE [MENAQUINONE]"/>
    <property type="match status" value="1"/>
</dbReference>
<dbReference type="Gene3D" id="3.40.50.360">
    <property type="match status" value="1"/>
</dbReference>
<evidence type="ECO:0000313" key="3">
    <source>
        <dbReference type="Proteomes" id="UP000516160"/>
    </source>
</evidence>
<dbReference type="InterPro" id="IPR008254">
    <property type="entry name" value="Flavodoxin/NO_synth"/>
</dbReference>
<dbReference type="PANTHER" id="PTHR38030:SF2">
    <property type="entry name" value="PROTOPORPHYRINOGEN IX DEHYDROGENASE [QUINONE]"/>
    <property type="match status" value="1"/>
</dbReference>
<dbReference type="PROSITE" id="PS50902">
    <property type="entry name" value="FLAVODOXIN_LIKE"/>
    <property type="match status" value="1"/>
</dbReference>
<organism evidence="2 3">
    <name type="scientific">Alkalicella caledoniensis</name>
    <dbReference type="NCBI Taxonomy" id="2731377"/>
    <lineage>
        <taxon>Bacteria</taxon>
        <taxon>Bacillati</taxon>
        <taxon>Bacillota</taxon>
        <taxon>Clostridia</taxon>
        <taxon>Eubacteriales</taxon>
        <taxon>Proteinivoracaceae</taxon>
        <taxon>Alkalicella</taxon>
    </lineage>
</organism>
<sequence length="160" mass="17862">MRTLIVYSTKYGTTEKCARILSEKLGGNTTLHNLKVSGTPDTNEFDTIIIGGSIYVGQMIKEVTDFCSNNTETLKNKKLGLFICCMRDKELAEQQLSTLYPKELLDKAMVKDYFGGEFIFSKMSFVDKLIAKVVAKAKEDVSTISEEKISSFANKIKAFA</sequence>
<dbReference type="AlphaFoldDB" id="A0A7G9W9Z5"/>
<dbReference type="GO" id="GO:0009055">
    <property type="term" value="F:electron transfer activity"/>
    <property type="evidence" value="ECO:0007669"/>
    <property type="project" value="InterPro"/>
</dbReference>
<gene>
    <name evidence="2" type="ORF">HYG86_12380</name>
</gene>
<evidence type="ECO:0000259" key="1">
    <source>
        <dbReference type="PROSITE" id="PS50902"/>
    </source>
</evidence>
<dbReference type="InterPro" id="IPR026816">
    <property type="entry name" value="Flavodoxin_dom"/>
</dbReference>
<feature type="domain" description="Flavodoxin-like" evidence="1">
    <location>
        <begin position="3"/>
        <end position="157"/>
    </location>
</feature>
<reference evidence="2 3" key="1">
    <citation type="submission" date="2020-07" db="EMBL/GenBank/DDBJ databases">
        <title>Alkalicella. sp. LB2 genome.</title>
        <authorList>
            <person name="Postec A."/>
            <person name="Quemeneur M."/>
        </authorList>
    </citation>
    <scope>NUCLEOTIDE SEQUENCE [LARGE SCALE GENOMIC DNA]</scope>
    <source>
        <strain evidence="2 3">LB2</strain>
    </source>
</reference>
<name>A0A7G9W9Z5_ALKCA</name>
<dbReference type="PROSITE" id="PS00201">
    <property type="entry name" value="FLAVODOXIN"/>
    <property type="match status" value="1"/>
</dbReference>
<keyword evidence="3" id="KW-1185">Reference proteome</keyword>
<dbReference type="KEGG" id="acae:HYG86_12380"/>
<dbReference type="InterPro" id="IPR052200">
    <property type="entry name" value="Protoporphyrinogen_IX_DH"/>
</dbReference>
<dbReference type="Proteomes" id="UP000516160">
    <property type="component" value="Chromosome"/>
</dbReference>
<dbReference type="EMBL" id="CP058559">
    <property type="protein sequence ID" value="QNO15507.1"/>
    <property type="molecule type" value="Genomic_DNA"/>
</dbReference>
<dbReference type="InterPro" id="IPR001226">
    <property type="entry name" value="Flavodoxin_CS"/>
</dbReference>